<evidence type="ECO:0000256" key="1">
    <source>
        <dbReference type="SAM" id="MobiDB-lite"/>
    </source>
</evidence>
<dbReference type="Proteomes" id="UP000324897">
    <property type="component" value="Unassembled WGS sequence"/>
</dbReference>
<feature type="compositionally biased region" description="Basic and acidic residues" evidence="1">
    <location>
        <begin position="58"/>
        <end position="70"/>
    </location>
</feature>
<sequence>MEKLVNDSVDSVLDYEDNKVLSTIARRLHLSSGCCSDVEKMKQPSTPEPSERTAIAEAVDKNEDNKELDR</sequence>
<dbReference type="EMBL" id="RWGY01000026">
    <property type="protein sequence ID" value="TVU22172.1"/>
    <property type="molecule type" value="Genomic_DNA"/>
</dbReference>
<gene>
    <name evidence="2" type="ORF">EJB05_31854</name>
</gene>
<evidence type="ECO:0000313" key="2">
    <source>
        <dbReference type="EMBL" id="TVU22172.1"/>
    </source>
</evidence>
<feature type="region of interest" description="Disordered" evidence="1">
    <location>
        <begin position="37"/>
        <end position="70"/>
    </location>
</feature>
<proteinExistence type="predicted"/>
<evidence type="ECO:0000313" key="3">
    <source>
        <dbReference type="Proteomes" id="UP000324897"/>
    </source>
</evidence>
<keyword evidence="3" id="KW-1185">Reference proteome</keyword>
<dbReference type="Gramene" id="TVU22172">
    <property type="protein sequence ID" value="TVU22172"/>
    <property type="gene ID" value="EJB05_31854"/>
</dbReference>
<organism evidence="2 3">
    <name type="scientific">Eragrostis curvula</name>
    <name type="common">weeping love grass</name>
    <dbReference type="NCBI Taxonomy" id="38414"/>
    <lineage>
        <taxon>Eukaryota</taxon>
        <taxon>Viridiplantae</taxon>
        <taxon>Streptophyta</taxon>
        <taxon>Embryophyta</taxon>
        <taxon>Tracheophyta</taxon>
        <taxon>Spermatophyta</taxon>
        <taxon>Magnoliopsida</taxon>
        <taxon>Liliopsida</taxon>
        <taxon>Poales</taxon>
        <taxon>Poaceae</taxon>
        <taxon>PACMAD clade</taxon>
        <taxon>Chloridoideae</taxon>
        <taxon>Eragrostideae</taxon>
        <taxon>Eragrostidinae</taxon>
        <taxon>Eragrostis</taxon>
    </lineage>
</organism>
<name>A0A5J9UEN7_9POAL</name>
<protein>
    <submittedName>
        <fullName evidence="2">Uncharacterized protein</fullName>
    </submittedName>
</protein>
<reference evidence="2 3" key="1">
    <citation type="journal article" date="2019" name="Sci. Rep.">
        <title>A high-quality genome of Eragrostis curvula grass provides insights into Poaceae evolution and supports new strategies to enhance forage quality.</title>
        <authorList>
            <person name="Carballo J."/>
            <person name="Santos B.A.C.M."/>
            <person name="Zappacosta D."/>
            <person name="Garbus I."/>
            <person name="Selva J.P."/>
            <person name="Gallo C.A."/>
            <person name="Diaz A."/>
            <person name="Albertini E."/>
            <person name="Caccamo M."/>
            <person name="Echenique V."/>
        </authorList>
    </citation>
    <scope>NUCLEOTIDE SEQUENCE [LARGE SCALE GENOMIC DNA]</scope>
    <source>
        <strain evidence="3">cv. Victoria</strain>
        <tissue evidence="2">Leaf</tissue>
    </source>
</reference>
<dbReference type="AlphaFoldDB" id="A0A5J9UEN7"/>
<comment type="caution">
    <text evidence="2">The sequence shown here is derived from an EMBL/GenBank/DDBJ whole genome shotgun (WGS) entry which is preliminary data.</text>
</comment>
<accession>A0A5J9UEN7</accession>
<dbReference type="OrthoDB" id="2329734at2759"/>